<dbReference type="Proteomes" id="UP000286947">
    <property type="component" value="Unassembled WGS sequence"/>
</dbReference>
<comment type="subcellular location">
    <subcellularLocation>
        <location evidence="1">Cell outer membrane</location>
        <topology evidence="1">Lipid-anchor</topology>
    </subcellularLocation>
</comment>
<gene>
    <name evidence="8" type="primary">slyB</name>
    <name evidence="8" type="ORF">CUZ56_02147</name>
</gene>
<reference evidence="8 9" key="1">
    <citation type="submission" date="2018-01" db="EMBL/GenBank/DDBJ databases">
        <title>Saezia sanguinis gen. nov., sp. nov., in the order Burkholderiales isolated from human blood.</title>
        <authorList>
            <person name="Medina-Pascual M.J."/>
            <person name="Valdezate S."/>
            <person name="Monzon S."/>
            <person name="Cuesta I."/>
            <person name="Carrasco G."/>
            <person name="Villalon P."/>
            <person name="Saez-Nieto J.A."/>
        </authorList>
    </citation>
    <scope>NUCLEOTIDE SEQUENCE [LARGE SCALE GENOMIC DNA]</scope>
    <source>
        <strain evidence="8 9">CNM695-12</strain>
    </source>
</reference>
<comment type="caution">
    <text evidence="8">The sequence shown here is derived from an EMBL/GenBank/DDBJ whole genome shotgun (WGS) entry which is preliminary data.</text>
</comment>
<evidence type="ECO:0000256" key="3">
    <source>
        <dbReference type="ARBA" id="ARBA00023136"/>
    </source>
</evidence>
<sequence precursor="true">MRILSMLTTTIVTVCLVLAGCASSLTGDVYSRDEARRSQTVRTGVITDIRTVTVEGTDSGVGKIGGAVIGGVAGSTIDGGHGRWAILGGVLGALGGGLLGSTAEERVTRTQALEITVREDSGTTRAVVQEPSSGETFQVGDRVRILTTDRGAARVSH</sequence>
<evidence type="ECO:0000256" key="6">
    <source>
        <dbReference type="SAM" id="SignalP"/>
    </source>
</evidence>
<keyword evidence="9" id="KW-1185">Reference proteome</keyword>
<dbReference type="InterPro" id="IPR051407">
    <property type="entry name" value="Bact_OM_lipoprot/Surf_antigen"/>
</dbReference>
<feature type="signal peptide" evidence="6">
    <location>
        <begin position="1"/>
        <end position="19"/>
    </location>
</feature>
<dbReference type="PANTHER" id="PTHR35603">
    <property type="match status" value="1"/>
</dbReference>
<dbReference type="GO" id="GO:0009279">
    <property type="term" value="C:cell outer membrane"/>
    <property type="evidence" value="ECO:0007669"/>
    <property type="project" value="UniProtKB-SubCell"/>
</dbReference>
<keyword evidence="3" id="KW-0472">Membrane</keyword>
<accession>A0A433SCF6</accession>
<evidence type="ECO:0000256" key="5">
    <source>
        <dbReference type="ARBA" id="ARBA00023288"/>
    </source>
</evidence>
<dbReference type="InterPro" id="IPR008816">
    <property type="entry name" value="Gly_zipper_2TM_dom"/>
</dbReference>
<dbReference type="PROSITE" id="PS51257">
    <property type="entry name" value="PROKAR_LIPOPROTEIN"/>
    <property type="match status" value="1"/>
</dbReference>
<dbReference type="Pfam" id="PF05433">
    <property type="entry name" value="Rick_17kDa_Anti"/>
    <property type="match status" value="1"/>
</dbReference>
<dbReference type="AlphaFoldDB" id="A0A433SCF6"/>
<evidence type="ECO:0000313" key="9">
    <source>
        <dbReference type="Proteomes" id="UP000286947"/>
    </source>
</evidence>
<dbReference type="PANTHER" id="PTHR35603:SF1">
    <property type="entry name" value="OUTER MEMBRANE LIPOPROTEIN SLYB"/>
    <property type="match status" value="1"/>
</dbReference>
<dbReference type="EMBL" id="PQSP01000005">
    <property type="protein sequence ID" value="RUS66421.1"/>
    <property type="molecule type" value="Genomic_DNA"/>
</dbReference>
<keyword evidence="5 8" id="KW-0449">Lipoprotein</keyword>
<feature type="chain" id="PRO_5019415825" evidence="6">
    <location>
        <begin position="20"/>
        <end position="157"/>
    </location>
</feature>
<evidence type="ECO:0000256" key="1">
    <source>
        <dbReference type="ARBA" id="ARBA00004459"/>
    </source>
</evidence>
<keyword evidence="2 6" id="KW-0732">Signal</keyword>
<keyword evidence="4" id="KW-0564">Palmitate</keyword>
<organism evidence="8 9">
    <name type="scientific">Saezia sanguinis</name>
    <dbReference type="NCBI Taxonomy" id="1965230"/>
    <lineage>
        <taxon>Bacteria</taxon>
        <taxon>Pseudomonadati</taxon>
        <taxon>Pseudomonadota</taxon>
        <taxon>Betaproteobacteria</taxon>
        <taxon>Burkholderiales</taxon>
        <taxon>Saeziaceae</taxon>
        <taxon>Saezia</taxon>
    </lineage>
</organism>
<evidence type="ECO:0000313" key="8">
    <source>
        <dbReference type="EMBL" id="RUS66421.1"/>
    </source>
</evidence>
<dbReference type="RefSeq" id="WP_126980320.1">
    <property type="nucleotide sequence ID" value="NZ_CAWUGC010000016.1"/>
</dbReference>
<evidence type="ECO:0000256" key="4">
    <source>
        <dbReference type="ARBA" id="ARBA00023139"/>
    </source>
</evidence>
<evidence type="ECO:0000256" key="2">
    <source>
        <dbReference type="ARBA" id="ARBA00022729"/>
    </source>
</evidence>
<protein>
    <submittedName>
        <fullName evidence="8">Outer membrane lipoprotein SlyB</fullName>
    </submittedName>
</protein>
<name>A0A433SCF6_9BURK</name>
<evidence type="ECO:0000259" key="7">
    <source>
        <dbReference type="Pfam" id="PF05433"/>
    </source>
</evidence>
<feature type="domain" description="Glycine zipper 2TM" evidence="7">
    <location>
        <begin position="62"/>
        <end position="103"/>
    </location>
</feature>
<proteinExistence type="predicted"/>
<dbReference type="OrthoDB" id="5298161at2"/>